<keyword evidence="4" id="KW-0539">Nucleus</keyword>
<evidence type="ECO:0000256" key="3">
    <source>
        <dbReference type="ARBA" id="ARBA00023125"/>
    </source>
</evidence>
<proteinExistence type="predicted"/>
<dbReference type="InterPro" id="IPR001005">
    <property type="entry name" value="SANT/Myb"/>
</dbReference>
<accession>A0A834GIF2</accession>
<dbReference type="EMBL" id="WJXA01000008">
    <property type="protein sequence ID" value="KAF7135642.1"/>
    <property type="molecule type" value="Genomic_DNA"/>
</dbReference>
<protein>
    <submittedName>
        <fullName evidence="8">Uncharacterized protein</fullName>
    </submittedName>
</protein>
<keyword evidence="2" id="KW-0677">Repeat</keyword>
<dbReference type="SUPFAM" id="SSF46689">
    <property type="entry name" value="Homeodomain-like"/>
    <property type="match status" value="1"/>
</dbReference>
<evidence type="ECO:0000256" key="1">
    <source>
        <dbReference type="ARBA" id="ARBA00004123"/>
    </source>
</evidence>
<dbReference type="PROSITE" id="PS51294">
    <property type="entry name" value="HTH_MYB"/>
    <property type="match status" value="2"/>
</dbReference>
<evidence type="ECO:0000259" key="6">
    <source>
        <dbReference type="PROSITE" id="PS50090"/>
    </source>
</evidence>
<evidence type="ECO:0000313" key="8">
    <source>
        <dbReference type="EMBL" id="KAF7135642.1"/>
    </source>
</evidence>
<feature type="domain" description="HTH myb-type" evidence="7">
    <location>
        <begin position="235"/>
        <end position="285"/>
    </location>
</feature>
<dbReference type="InterPro" id="IPR017930">
    <property type="entry name" value="Myb_dom"/>
</dbReference>
<evidence type="ECO:0000256" key="4">
    <source>
        <dbReference type="ARBA" id="ARBA00023242"/>
    </source>
</evidence>
<dbReference type="GO" id="GO:0000978">
    <property type="term" value="F:RNA polymerase II cis-regulatory region sequence-specific DNA binding"/>
    <property type="evidence" value="ECO:0007669"/>
    <property type="project" value="TreeGrafter"/>
</dbReference>
<dbReference type="SMART" id="SM00717">
    <property type="entry name" value="SANT"/>
    <property type="match status" value="2"/>
</dbReference>
<sequence length="443" mass="50574">MEFDKNYGEEEDLTYPSLLQPNNYLKSEITEQEEEDDDFYLQDFDHHLDQFSFTGSSLTPEFDLENPCFDPFDPFQNIGPLSIDDFYELKPFSHHQNEGNGTTDAGMQYPRKTLVDVSEPDPSSVPFICEDVKPMNFVIPDEGSCITAENTGYHKGNNGTRKNGAPQSRRPCSNKGRKKSNSVKGQWTIEEDRLLVHLVEKHGIRKWSQIAQMLKGRIGKQCRERWHNHLRPDIKKDIWSEEEDRILIHAHAEIGNKWAEIAKRLTGRTENSIKNHWNATKRRQYSRRKCRTKYPRPSSLLQNYIKSLNLDGKSDITTAATIPPPLSSLHKVPLPALPPPPPLPVLPPPIHQPETFMEFCVSDRLVPDYDFGDVAEFAFSDKLFEGSSIDSLLDQLPPIGDDNAGKSCFDMGMGMPLDMASFIQSHEVKKEMDLVEMITQVNL</sequence>
<dbReference type="GO" id="GO:0005634">
    <property type="term" value="C:nucleus"/>
    <property type="evidence" value="ECO:0007669"/>
    <property type="project" value="UniProtKB-SubCell"/>
</dbReference>
<dbReference type="Gene3D" id="1.10.10.60">
    <property type="entry name" value="Homeodomain-like"/>
    <property type="match status" value="2"/>
</dbReference>
<organism evidence="8 9">
    <name type="scientific">Rhododendron simsii</name>
    <name type="common">Sims's rhododendron</name>
    <dbReference type="NCBI Taxonomy" id="118357"/>
    <lineage>
        <taxon>Eukaryota</taxon>
        <taxon>Viridiplantae</taxon>
        <taxon>Streptophyta</taxon>
        <taxon>Embryophyta</taxon>
        <taxon>Tracheophyta</taxon>
        <taxon>Spermatophyta</taxon>
        <taxon>Magnoliopsida</taxon>
        <taxon>eudicotyledons</taxon>
        <taxon>Gunneridae</taxon>
        <taxon>Pentapetalae</taxon>
        <taxon>asterids</taxon>
        <taxon>Ericales</taxon>
        <taxon>Ericaceae</taxon>
        <taxon>Ericoideae</taxon>
        <taxon>Rhodoreae</taxon>
        <taxon>Rhododendron</taxon>
    </lineage>
</organism>
<dbReference type="PROSITE" id="PS50090">
    <property type="entry name" value="MYB_LIKE"/>
    <property type="match status" value="2"/>
</dbReference>
<feature type="domain" description="Myb-like" evidence="6">
    <location>
        <begin position="231"/>
        <end position="281"/>
    </location>
</feature>
<dbReference type="InterPro" id="IPR009057">
    <property type="entry name" value="Homeodomain-like_sf"/>
</dbReference>
<evidence type="ECO:0000256" key="2">
    <source>
        <dbReference type="ARBA" id="ARBA00022737"/>
    </source>
</evidence>
<dbReference type="FunFam" id="1.10.10.60:FF:000381">
    <property type="entry name" value="Transcription factor MYB119"/>
    <property type="match status" value="1"/>
</dbReference>
<dbReference type="PANTHER" id="PTHR45614">
    <property type="entry name" value="MYB PROTEIN-RELATED"/>
    <property type="match status" value="1"/>
</dbReference>
<dbReference type="Pfam" id="PF00249">
    <property type="entry name" value="Myb_DNA-binding"/>
    <property type="match status" value="2"/>
</dbReference>
<feature type="region of interest" description="Disordered" evidence="5">
    <location>
        <begin position="149"/>
        <end position="184"/>
    </location>
</feature>
<dbReference type="InterPro" id="IPR050560">
    <property type="entry name" value="MYB_TF"/>
</dbReference>
<keyword evidence="9" id="KW-1185">Reference proteome</keyword>
<comment type="subcellular location">
    <subcellularLocation>
        <location evidence="1">Nucleus</location>
    </subcellularLocation>
</comment>
<dbReference type="FunFam" id="1.10.10.60:FF:000010">
    <property type="entry name" value="Transcriptional activator Myb isoform A"/>
    <property type="match status" value="1"/>
</dbReference>
<dbReference type="PANTHER" id="PTHR45614:SF285">
    <property type="entry name" value="TRANSCRIPTION FACTOR MYB98"/>
    <property type="match status" value="1"/>
</dbReference>
<name>A0A834GIF2_RHOSS</name>
<evidence type="ECO:0000313" key="9">
    <source>
        <dbReference type="Proteomes" id="UP000626092"/>
    </source>
</evidence>
<feature type="domain" description="Myb-like" evidence="6">
    <location>
        <begin position="179"/>
        <end position="230"/>
    </location>
</feature>
<dbReference type="Proteomes" id="UP000626092">
    <property type="component" value="Unassembled WGS sequence"/>
</dbReference>
<gene>
    <name evidence="8" type="ORF">RHSIM_Rhsim08G0173400</name>
</gene>
<dbReference type="AlphaFoldDB" id="A0A834GIF2"/>
<evidence type="ECO:0000259" key="7">
    <source>
        <dbReference type="PROSITE" id="PS51294"/>
    </source>
</evidence>
<dbReference type="OrthoDB" id="2143914at2759"/>
<reference evidence="8" key="1">
    <citation type="submission" date="2019-11" db="EMBL/GenBank/DDBJ databases">
        <authorList>
            <person name="Liu Y."/>
            <person name="Hou J."/>
            <person name="Li T.-Q."/>
            <person name="Guan C.-H."/>
            <person name="Wu X."/>
            <person name="Wu H.-Z."/>
            <person name="Ling F."/>
            <person name="Zhang R."/>
            <person name="Shi X.-G."/>
            <person name="Ren J.-P."/>
            <person name="Chen E.-F."/>
            <person name="Sun J.-M."/>
        </authorList>
    </citation>
    <scope>NUCLEOTIDE SEQUENCE</scope>
    <source>
        <strain evidence="8">Adult_tree_wgs_1</strain>
        <tissue evidence="8">Leaves</tissue>
    </source>
</reference>
<feature type="domain" description="HTH myb-type" evidence="7">
    <location>
        <begin position="179"/>
        <end position="234"/>
    </location>
</feature>
<evidence type="ECO:0000256" key="5">
    <source>
        <dbReference type="SAM" id="MobiDB-lite"/>
    </source>
</evidence>
<comment type="caution">
    <text evidence="8">The sequence shown here is derived from an EMBL/GenBank/DDBJ whole genome shotgun (WGS) entry which is preliminary data.</text>
</comment>
<dbReference type="CDD" id="cd00167">
    <property type="entry name" value="SANT"/>
    <property type="match status" value="2"/>
</dbReference>
<dbReference type="GO" id="GO:0000981">
    <property type="term" value="F:DNA-binding transcription factor activity, RNA polymerase II-specific"/>
    <property type="evidence" value="ECO:0007669"/>
    <property type="project" value="TreeGrafter"/>
</dbReference>
<keyword evidence="3" id="KW-0238">DNA-binding</keyword>